<sequence>MAILGSSSSSDVSPPSLPNSLSWSNNLPSKADEEHQIEHRIHGFYLSILAINIAKQCHRNKVPLVLNIKTIAFHEYIVACLPPFANDASVMSKFAFASSI</sequence>
<evidence type="ECO:0000313" key="2">
    <source>
        <dbReference type="EMBL" id="KAJ6981986.1"/>
    </source>
</evidence>
<name>A0AAD6MAK4_9ROSI</name>
<evidence type="ECO:0000313" key="3">
    <source>
        <dbReference type="Proteomes" id="UP001164929"/>
    </source>
</evidence>
<dbReference type="EMBL" id="JAQIZT010000010">
    <property type="protein sequence ID" value="KAJ6981986.1"/>
    <property type="molecule type" value="Genomic_DNA"/>
</dbReference>
<organism evidence="2 3">
    <name type="scientific">Populus alba x Populus x berolinensis</name>
    <dbReference type="NCBI Taxonomy" id="444605"/>
    <lineage>
        <taxon>Eukaryota</taxon>
        <taxon>Viridiplantae</taxon>
        <taxon>Streptophyta</taxon>
        <taxon>Embryophyta</taxon>
        <taxon>Tracheophyta</taxon>
        <taxon>Spermatophyta</taxon>
        <taxon>Magnoliopsida</taxon>
        <taxon>eudicotyledons</taxon>
        <taxon>Gunneridae</taxon>
        <taxon>Pentapetalae</taxon>
        <taxon>rosids</taxon>
        <taxon>fabids</taxon>
        <taxon>Malpighiales</taxon>
        <taxon>Salicaceae</taxon>
        <taxon>Saliceae</taxon>
        <taxon>Populus</taxon>
    </lineage>
</organism>
<dbReference type="Proteomes" id="UP001164929">
    <property type="component" value="Chromosome 10"/>
</dbReference>
<reference evidence="2" key="1">
    <citation type="journal article" date="2023" name="Mol. Ecol. Resour.">
        <title>Chromosome-level genome assembly of a triploid poplar Populus alba 'Berolinensis'.</title>
        <authorList>
            <person name="Chen S."/>
            <person name="Yu Y."/>
            <person name="Wang X."/>
            <person name="Wang S."/>
            <person name="Zhang T."/>
            <person name="Zhou Y."/>
            <person name="He R."/>
            <person name="Meng N."/>
            <person name="Wang Y."/>
            <person name="Liu W."/>
            <person name="Liu Z."/>
            <person name="Liu J."/>
            <person name="Guo Q."/>
            <person name="Huang H."/>
            <person name="Sederoff R.R."/>
            <person name="Wang G."/>
            <person name="Qu G."/>
            <person name="Chen S."/>
        </authorList>
    </citation>
    <scope>NUCLEOTIDE SEQUENCE</scope>
    <source>
        <strain evidence="2">SC-2020</strain>
    </source>
</reference>
<protein>
    <submittedName>
        <fullName evidence="2">Uncharacterized protein</fullName>
    </submittedName>
</protein>
<keyword evidence="3" id="KW-1185">Reference proteome</keyword>
<feature type="region of interest" description="Disordered" evidence="1">
    <location>
        <begin position="1"/>
        <end position="20"/>
    </location>
</feature>
<accession>A0AAD6MAK4</accession>
<proteinExistence type="predicted"/>
<gene>
    <name evidence="2" type="ORF">NC653_025173</name>
</gene>
<comment type="caution">
    <text evidence="2">The sequence shown here is derived from an EMBL/GenBank/DDBJ whole genome shotgun (WGS) entry which is preliminary data.</text>
</comment>
<dbReference type="AlphaFoldDB" id="A0AAD6MAK4"/>
<evidence type="ECO:0000256" key="1">
    <source>
        <dbReference type="SAM" id="MobiDB-lite"/>
    </source>
</evidence>